<proteinExistence type="predicted"/>
<sequence>MWIICRCVIETEPVEEEEKKKPMYIYILNICQLSLTILVQNVVVNGSIVNLGLWNTTGMRLVVFFVLPVVLHSSHFSVLLYLTELCEEVLIVTDPNITSIGSNLKVITGSNSCHLSAWSVSILPDCKNAVLNTTKINFSSMILSFIREKEGSLDDSGSGWSWIGFRCNIVKSGSRTFVVYSISVIEVNGTSIKNRYYLASFLKFSYHLNLLNPNSKKKN</sequence>
<comment type="caution">
    <text evidence="2">The sequence shown here is derived from an EMBL/GenBank/DDBJ whole genome shotgun (WGS) entry which is preliminary data.</text>
</comment>
<protein>
    <submittedName>
        <fullName evidence="2">Uncharacterized protein</fullName>
    </submittedName>
</protein>
<keyword evidence="1" id="KW-1133">Transmembrane helix</keyword>
<feature type="transmembrane region" description="Helical" evidence="1">
    <location>
        <begin position="23"/>
        <end position="49"/>
    </location>
</feature>
<keyword evidence="1" id="KW-0472">Membrane</keyword>
<evidence type="ECO:0000313" key="2">
    <source>
        <dbReference type="EMBL" id="KAK7360682.1"/>
    </source>
</evidence>
<dbReference type="AlphaFoldDB" id="A0AAN9MYN9"/>
<feature type="transmembrane region" description="Helical" evidence="1">
    <location>
        <begin position="61"/>
        <end position="82"/>
    </location>
</feature>
<gene>
    <name evidence="2" type="ORF">VNO77_02691</name>
</gene>
<reference evidence="2 3" key="1">
    <citation type="submission" date="2024-01" db="EMBL/GenBank/DDBJ databases">
        <title>The genomes of 5 underutilized Papilionoideae crops provide insights into root nodulation and disease resistanc.</title>
        <authorList>
            <person name="Jiang F."/>
        </authorList>
    </citation>
    <scope>NUCLEOTIDE SEQUENCE [LARGE SCALE GENOMIC DNA]</scope>
    <source>
        <strain evidence="2">LVBAO_FW01</strain>
        <tissue evidence="2">Leaves</tissue>
    </source>
</reference>
<organism evidence="2 3">
    <name type="scientific">Canavalia gladiata</name>
    <name type="common">Sword bean</name>
    <name type="synonym">Dolichos gladiatus</name>
    <dbReference type="NCBI Taxonomy" id="3824"/>
    <lineage>
        <taxon>Eukaryota</taxon>
        <taxon>Viridiplantae</taxon>
        <taxon>Streptophyta</taxon>
        <taxon>Embryophyta</taxon>
        <taxon>Tracheophyta</taxon>
        <taxon>Spermatophyta</taxon>
        <taxon>Magnoliopsida</taxon>
        <taxon>eudicotyledons</taxon>
        <taxon>Gunneridae</taxon>
        <taxon>Pentapetalae</taxon>
        <taxon>rosids</taxon>
        <taxon>fabids</taxon>
        <taxon>Fabales</taxon>
        <taxon>Fabaceae</taxon>
        <taxon>Papilionoideae</taxon>
        <taxon>50 kb inversion clade</taxon>
        <taxon>NPAAA clade</taxon>
        <taxon>indigoferoid/millettioid clade</taxon>
        <taxon>Phaseoleae</taxon>
        <taxon>Canavalia</taxon>
    </lineage>
</organism>
<dbReference type="Proteomes" id="UP001367508">
    <property type="component" value="Unassembled WGS sequence"/>
</dbReference>
<evidence type="ECO:0000256" key="1">
    <source>
        <dbReference type="SAM" id="Phobius"/>
    </source>
</evidence>
<evidence type="ECO:0000313" key="3">
    <source>
        <dbReference type="Proteomes" id="UP001367508"/>
    </source>
</evidence>
<dbReference type="EMBL" id="JAYMYQ010000001">
    <property type="protein sequence ID" value="KAK7360682.1"/>
    <property type="molecule type" value="Genomic_DNA"/>
</dbReference>
<name>A0AAN9MYN9_CANGL</name>
<keyword evidence="3" id="KW-1185">Reference proteome</keyword>
<keyword evidence="1" id="KW-0812">Transmembrane</keyword>
<accession>A0AAN9MYN9</accession>